<keyword evidence="1" id="KW-0472">Membrane</keyword>
<evidence type="ECO:0000313" key="2">
    <source>
        <dbReference type="EMBL" id="KAL3648059.1"/>
    </source>
</evidence>
<dbReference type="Proteomes" id="UP001632038">
    <property type="component" value="Unassembled WGS sequence"/>
</dbReference>
<keyword evidence="1" id="KW-1133">Transmembrane helix</keyword>
<dbReference type="InterPro" id="IPR004345">
    <property type="entry name" value="TB2_DP1_HVA22"/>
</dbReference>
<accession>A0ABD3E1Q0</accession>
<dbReference type="AlphaFoldDB" id="A0ABD3E1Q0"/>
<gene>
    <name evidence="2" type="ORF">CASFOL_009027</name>
</gene>
<reference evidence="3" key="1">
    <citation type="journal article" date="2024" name="IScience">
        <title>Strigolactones Initiate the Formation of Haustorium-like Structures in Castilleja.</title>
        <authorList>
            <person name="Buerger M."/>
            <person name="Peterson D."/>
            <person name="Chory J."/>
        </authorList>
    </citation>
    <scope>NUCLEOTIDE SEQUENCE [LARGE SCALE GENOMIC DNA]</scope>
</reference>
<keyword evidence="1" id="KW-0812">Transmembrane</keyword>
<sequence length="54" mass="6562">MRKLWIPFWSSIKLAAIFWLIIPGFHGAYYAYQRFVRPIVYMHPSIVRRLRHSA</sequence>
<dbReference type="Pfam" id="PF03134">
    <property type="entry name" value="TB2_DP1_HVA22"/>
    <property type="match status" value="1"/>
</dbReference>
<proteinExistence type="predicted"/>
<organism evidence="2 3">
    <name type="scientific">Castilleja foliolosa</name>
    <dbReference type="NCBI Taxonomy" id="1961234"/>
    <lineage>
        <taxon>Eukaryota</taxon>
        <taxon>Viridiplantae</taxon>
        <taxon>Streptophyta</taxon>
        <taxon>Embryophyta</taxon>
        <taxon>Tracheophyta</taxon>
        <taxon>Spermatophyta</taxon>
        <taxon>Magnoliopsida</taxon>
        <taxon>eudicotyledons</taxon>
        <taxon>Gunneridae</taxon>
        <taxon>Pentapetalae</taxon>
        <taxon>asterids</taxon>
        <taxon>lamiids</taxon>
        <taxon>Lamiales</taxon>
        <taxon>Orobanchaceae</taxon>
        <taxon>Pedicularideae</taxon>
        <taxon>Castillejinae</taxon>
        <taxon>Castilleja</taxon>
    </lineage>
</organism>
<name>A0ABD3E1Q0_9LAMI</name>
<dbReference type="EMBL" id="JAVIJP010000009">
    <property type="protein sequence ID" value="KAL3648059.1"/>
    <property type="molecule type" value="Genomic_DNA"/>
</dbReference>
<comment type="caution">
    <text evidence="2">The sequence shown here is derived from an EMBL/GenBank/DDBJ whole genome shotgun (WGS) entry which is preliminary data.</text>
</comment>
<protein>
    <recommendedName>
        <fullName evidence="4">HVA22-like protein</fullName>
    </recommendedName>
</protein>
<evidence type="ECO:0000313" key="3">
    <source>
        <dbReference type="Proteomes" id="UP001632038"/>
    </source>
</evidence>
<feature type="transmembrane region" description="Helical" evidence="1">
    <location>
        <begin position="12"/>
        <end position="32"/>
    </location>
</feature>
<keyword evidence="3" id="KW-1185">Reference proteome</keyword>
<evidence type="ECO:0008006" key="4">
    <source>
        <dbReference type="Google" id="ProtNLM"/>
    </source>
</evidence>
<evidence type="ECO:0000256" key="1">
    <source>
        <dbReference type="SAM" id="Phobius"/>
    </source>
</evidence>